<proteinExistence type="predicted"/>
<accession>A0A0E9UMV3</accession>
<dbReference type="EMBL" id="GBXM01041491">
    <property type="protein sequence ID" value="JAH67086.1"/>
    <property type="molecule type" value="Transcribed_RNA"/>
</dbReference>
<reference evidence="1" key="2">
    <citation type="journal article" date="2015" name="Fish Shellfish Immunol.">
        <title>Early steps in the European eel (Anguilla anguilla)-Vibrio vulnificus interaction in the gills: Role of the RtxA13 toxin.</title>
        <authorList>
            <person name="Callol A."/>
            <person name="Pajuelo D."/>
            <person name="Ebbesson L."/>
            <person name="Teles M."/>
            <person name="MacKenzie S."/>
            <person name="Amaro C."/>
        </authorList>
    </citation>
    <scope>NUCLEOTIDE SEQUENCE</scope>
</reference>
<name>A0A0E9UMV3_ANGAN</name>
<dbReference type="AlphaFoldDB" id="A0A0E9UMV3"/>
<reference evidence="1" key="1">
    <citation type="submission" date="2014-11" db="EMBL/GenBank/DDBJ databases">
        <authorList>
            <person name="Amaro Gonzalez C."/>
        </authorList>
    </citation>
    <scope>NUCLEOTIDE SEQUENCE</scope>
</reference>
<organism evidence="1">
    <name type="scientific">Anguilla anguilla</name>
    <name type="common">European freshwater eel</name>
    <name type="synonym">Muraena anguilla</name>
    <dbReference type="NCBI Taxonomy" id="7936"/>
    <lineage>
        <taxon>Eukaryota</taxon>
        <taxon>Metazoa</taxon>
        <taxon>Chordata</taxon>
        <taxon>Craniata</taxon>
        <taxon>Vertebrata</taxon>
        <taxon>Euteleostomi</taxon>
        <taxon>Actinopterygii</taxon>
        <taxon>Neopterygii</taxon>
        <taxon>Teleostei</taxon>
        <taxon>Anguilliformes</taxon>
        <taxon>Anguillidae</taxon>
        <taxon>Anguilla</taxon>
    </lineage>
</organism>
<sequence>MLNESCLSLLCYALLPTW</sequence>
<evidence type="ECO:0000313" key="1">
    <source>
        <dbReference type="EMBL" id="JAH67086.1"/>
    </source>
</evidence>
<protein>
    <submittedName>
        <fullName evidence="1">Uncharacterized protein</fullName>
    </submittedName>
</protein>